<keyword evidence="1" id="KW-0812">Transmembrane</keyword>
<reference evidence="2 3" key="1">
    <citation type="submission" date="2020-06" db="EMBL/GenBank/DDBJ databases">
        <title>Interaction of electrochemicaly active bacteria, Geobacter bremensis R4 on different carbon anode.</title>
        <authorList>
            <person name="Meng L."/>
            <person name="Yoshida N."/>
        </authorList>
    </citation>
    <scope>NUCLEOTIDE SEQUENCE [LARGE SCALE GENOMIC DNA]</scope>
    <source>
        <strain evidence="2 3">R4</strain>
    </source>
</reference>
<proteinExistence type="predicted"/>
<dbReference type="KEGG" id="gbn:GEOBRER4_10360"/>
<evidence type="ECO:0000313" key="3">
    <source>
        <dbReference type="Proteomes" id="UP000515472"/>
    </source>
</evidence>
<protein>
    <recommendedName>
        <fullName evidence="4">J domain-containing protein</fullName>
    </recommendedName>
</protein>
<gene>
    <name evidence="2" type="ORF">GEOBRER4_n1076</name>
</gene>
<keyword evidence="1" id="KW-1133">Transmembrane helix</keyword>
<organism evidence="2 3">
    <name type="scientific">Citrifermentans bremense</name>
    <dbReference type="NCBI Taxonomy" id="60035"/>
    <lineage>
        <taxon>Bacteria</taxon>
        <taxon>Pseudomonadati</taxon>
        <taxon>Thermodesulfobacteriota</taxon>
        <taxon>Desulfuromonadia</taxon>
        <taxon>Geobacterales</taxon>
        <taxon>Geobacteraceae</taxon>
        <taxon>Citrifermentans</taxon>
    </lineage>
</organism>
<evidence type="ECO:0008006" key="4">
    <source>
        <dbReference type="Google" id="ProtNLM"/>
    </source>
</evidence>
<evidence type="ECO:0000313" key="2">
    <source>
        <dbReference type="EMBL" id="BCG46286.1"/>
    </source>
</evidence>
<sequence length="166" mass="18718">MYAQNEEVLDTSLCYMALGVSISDSPQRIQETYERLVRKYKAEFNSLDPSIKEAAREQLEIIERMYHTITCSVSYASKAKDQKMEGSATSKAPAERRITSNLTNCPSCSAPVSKSAHTCPFCKAALLSPWKKFQREYLTMTNLLRFLIATVSISLVAALVQNNFMR</sequence>
<name>A0A6S6M2U6_9BACT</name>
<keyword evidence="3" id="KW-1185">Reference proteome</keyword>
<keyword evidence="1" id="KW-0472">Membrane</keyword>
<evidence type="ECO:0000256" key="1">
    <source>
        <dbReference type="SAM" id="Phobius"/>
    </source>
</evidence>
<feature type="transmembrane region" description="Helical" evidence="1">
    <location>
        <begin position="142"/>
        <end position="160"/>
    </location>
</feature>
<dbReference type="RefSeq" id="WP_185244526.1">
    <property type="nucleotide sequence ID" value="NZ_AP023213.1"/>
</dbReference>
<dbReference type="AlphaFoldDB" id="A0A6S6M2U6"/>
<dbReference type="Proteomes" id="UP000515472">
    <property type="component" value="Chromosome"/>
</dbReference>
<accession>A0A6S6M2U6</accession>
<dbReference type="EMBL" id="AP023213">
    <property type="protein sequence ID" value="BCG46286.1"/>
    <property type="molecule type" value="Genomic_DNA"/>
</dbReference>